<evidence type="ECO:0000313" key="10">
    <source>
        <dbReference type="Proteomes" id="UP000663864"/>
    </source>
</evidence>
<dbReference type="PROSITE" id="PS51059">
    <property type="entry name" value="PARP_CATALYTIC"/>
    <property type="match status" value="1"/>
</dbReference>
<comment type="subcellular location">
    <subcellularLocation>
        <location evidence="1">Nucleus</location>
    </subcellularLocation>
</comment>
<evidence type="ECO:0000256" key="1">
    <source>
        <dbReference type="ARBA" id="ARBA00004123"/>
    </source>
</evidence>
<dbReference type="EMBL" id="CAJNOT010000096">
    <property type="protein sequence ID" value="CAF0836058.1"/>
    <property type="molecule type" value="Genomic_DNA"/>
</dbReference>
<evidence type="ECO:0000256" key="2">
    <source>
        <dbReference type="ARBA" id="ARBA00022676"/>
    </source>
</evidence>
<keyword evidence="4 6" id="KW-0520">NAD</keyword>
<sequence length="306" mass="35490">MHATKLANIGIKYLSDLQLNDLYQLQDELNTLWKNGQSKISNNLYDKIVDSINYEITQLQTDPYNYTITKTDNELKKLVDYLAQLYSQGQSPIENSIWDILNCELTMRNTINFNSSLTYPSHWITMSLSENPIQFIKLSQSSQEFQDISNLFSKSLQKSSIVIYSIIRIQNLRLWYIFQELQKIIPNNIQRLFHGTASSTHQKLIMYHGFYHSFCPGGLIGDGVYFAVNAHYSNNDPYVLRKTNHRRELFICQVLLGNSSQGGSGVKSPAQGCHSVFHFNNNQNDMFCIFNSYQAYPEYIVQYDYE</sequence>
<dbReference type="EC" id="2.4.2.-" evidence="6"/>
<dbReference type="GO" id="GO:0010629">
    <property type="term" value="P:negative regulation of gene expression"/>
    <property type="evidence" value="ECO:0007669"/>
    <property type="project" value="TreeGrafter"/>
</dbReference>
<keyword evidence="3 6" id="KW-0808">Transferase</keyword>
<evidence type="ECO:0000259" key="7">
    <source>
        <dbReference type="PROSITE" id="PS51059"/>
    </source>
</evidence>
<feature type="domain" description="PARP catalytic" evidence="7">
    <location>
        <begin position="119"/>
        <end position="306"/>
    </location>
</feature>
<protein>
    <recommendedName>
        <fullName evidence="6">Poly [ADP-ribose] polymerase</fullName>
        <shortName evidence="6">PARP</shortName>
        <ecNumber evidence="6">2.4.2.-</ecNumber>
    </recommendedName>
</protein>
<evidence type="ECO:0000313" key="9">
    <source>
        <dbReference type="EMBL" id="CAF3793905.1"/>
    </source>
</evidence>
<dbReference type="SUPFAM" id="SSF56399">
    <property type="entry name" value="ADP-ribosylation"/>
    <property type="match status" value="1"/>
</dbReference>
<organism evidence="8 10">
    <name type="scientific">Rotaria sordida</name>
    <dbReference type="NCBI Taxonomy" id="392033"/>
    <lineage>
        <taxon>Eukaryota</taxon>
        <taxon>Metazoa</taxon>
        <taxon>Spiralia</taxon>
        <taxon>Gnathifera</taxon>
        <taxon>Rotifera</taxon>
        <taxon>Eurotatoria</taxon>
        <taxon>Bdelloidea</taxon>
        <taxon>Philodinida</taxon>
        <taxon>Philodinidae</taxon>
        <taxon>Rotaria</taxon>
    </lineage>
</organism>
<evidence type="ECO:0000256" key="4">
    <source>
        <dbReference type="ARBA" id="ARBA00023027"/>
    </source>
</evidence>
<evidence type="ECO:0000256" key="6">
    <source>
        <dbReference type="RuleBase" id="RU362114"/>
    </source>
</evidence>
<dbReference type="InterPro" id="IPR052056">
    <property type="entry name" value="Mono-ARTD/PARP"/>
</dbReference>
<evidence type="ECO:0000256" key="3">
    <source>
        <dbReference type="ARBA" id="ARBA00022679"/>
    </source>
</evidence>
<keyword evidence="2 6" id="KW-0328">Glycosyltransferase</keyword>
<dbReference type="Pfam" id="PF00644">
    <property type="entry name" value="PARP"/>
    <property type="match status" value="1"/>
</dbReference>
<dbReference type="Proteomes" id="UP000663836">
    <property type="component" value="Unassembled WGS sequence"/>
</dbReference>
<gene>
    <name evidence="9" type="ORF">JBS370_LOCUS14908</name>
    <name evidence="8" type="ORF">ZHD862_LOCUS4126</name>
</gene>
<reference evidence="8" key="1">
    <citation type="submission" date="2021-02" db="EMBL/GenBank/DDBJ databases">
        <authorList>
            <person name="Nowell W R."/>
        </authorList>
    </citation>
    <scope>NUCLEOTIDE SEQUENCE</scope>
</reference>
<dbReference type="GO" id="GO:0003950">
    <property type="term" value="F:NAD+ poly-ADP-ribosyltransferase activity"/>
    <property type="evidence" value="ECO:0007669"/>
    <property type="project" value="UniProtKB-UniRule"/>
</dbReference>
<comment type="caution">
    <text evidence="8">The sequence shown here is derived from an EMBL/GenBank/DDBJ whole genome shotgun (WGS) entry which is preliminary data.</text>
</comment>
<dbReference type="GO" id="GO:0003714">
    <property type="term" value="F:transcription corepressor activity"/>
    <property type="evidence" value="ECO:0007669"/>
    <property type="project" value="TreeGrafter"/>
</dbReference>
<name>A0A813VDS8_9BILA</name>
<dbReference type="GO" id="GO:0005737">
    <property type="term" value="C:cytoplasm"/>
    <property type="evidence" value="ECO:0007669"/>
    <property type="project" value="TreeGrafter"/>
</dbReference>
<dbReference type="PANTHER" id="PTHR14453">
    <property type="entry name" value="PARP/ZINC FINGER CCCH TYPE DOMAIN CONTAINING PROTEIN"/>
    <property type="match status" value="1"/>
</dbReference>
<proteinExistence type="predicted"/>
<keyword evidence="5" id="KW-0539">Nucleus</keyword>
<dbReference type="GO" id="GO:0005634">
    <property type="term" value="C:nucleus"/>
    <property type="evidence" value="ECO:0007669"/>
    <property type="project" value="UniProtKB-SubCell"/>
</dbReference>
<dbReference type="EMBL" id="CAJOBD010001383">
    <property type="protein sequence ID" value="CAF3793905.1"/>
    <property type="molecule type" value="Genomic_DNA"/>
</dbReference>
<evidence type="ECO:0000256" key="5">
    <source>
        <dbReference type="ARBA" id="ARBA00023242"/>
    </source>
</evidence>
<dbReference type="AlphaFoldDB" id="A0A813VDS8"/>
<dbReference type="Gene3D" id="3.90.228.10">
    <property type="match status" value="1"/>
</dbReference>
<dbReference type="PANTHER" id="PTHR14453:SF67">
    <property type="entry name" value="POLY [ADP-RIBOSE] POLYMERASE"/>
    <property type="match status" value="1"/>
</dbReference>
<dbReference type="Proteomes" id="UP000663864">
    <property type="component" value="Unassembled WGS sequence"/>
</dbReference>
<accession>A0A813VDS8</accession>
<evidence type="ECO:0000313" key="8">
    <source>
        <dbReference type="EMBL" id="CAF0836058.1"/>
    </source>
</evidence>
<dbReference type="InterPro" id="IPR012317">
    <property type="entry name" value="Poly(ADP-ribose)pol_cat_dom"/>
</dbReference>